<comment type="caution">
    <text evidence="4">The sequence shown here is derived from an EMBL/GenBank/DDBJ whole genome shotgun (WGS) entry which is preliminary data.</text>
</comment>
<evidence type="ECO:0000259" key="3">
    <source>
        <dbReference type="Pfam" id="PF11716"/>
    </source>
</evidence>
<evidence type="ECO:0008006" key="6">
    <source>
        <dbReference type="Google" id="ProtNLM"/>
    </source>
</evidence>
<dbReference type="PANTHER" id="PTHR40758">
    <property type="entry name" value="CONSERVED PROTEIN"/>
    <property type="match status" value="1"/>
</dbReference>
<dbReference type="InterPro" id="IPR034660">
    <property type="entry name" value="DinB/YfiT-like"/>
</dbReference>
<dbReference type="InterPro" id="IPR017517">
    <property type="entry name" value="Maleyloyr_isom"/>
</dbReference>
<sequence>MAKTLEFPVLLRLIDERSVAFRAAVASAPSLDVRVPTCPEWTLFDLVQHLGGVHRRWAATVAAGPADAPPAKSASEGAPAAPREREALLAWSVESTEQLLNALREAGPDRGCWTWWGPSESPQTSGAVARHQLQEIAVHTYDAQITLGTPRPLPDEAALDGVDEFLSTCCAWTSAWPHKPAAVDFHATEGRSWRLSLSADGARTTRLSTPGTMPATAAGEDPDTAAASARGTASELVLTLHGRIPVDSLKLDGDRHLFDLLQAWEPEE</sequence>
<keyword evidence="5" id="KW-1185">Reference proteome</keyword>
<reference evidence="4" key="1">
    <citation type="journal article" date="2014" name="Int. J. Syst. Evol. Microbiol.">
        <title>Complete genome sequence of Corynebacterium casei LMG S-19264T (=DSM 44701T), isolated from a smear-ripened cheese.</title>
        <authorList>
            <consortium name="US DOE Joint Genome Institute (JGI-PGF)"/>
            <person name="Walter F."/>
            <person name="Albersmeier A."/>
            <person name="Kalinowski J."/>
            <person name="Ruckert C."/>
        </authorList>
    </citation>
    <scope>NUCLEOTIDE SEQUENCE</scope>
    <source>
        <strain evidence="4">JCM 3086</strain>
    </source>
</reference>
<evidence type="ECO:0000313" key="4">
    <source>
        <dbReference type="EMBL" id="GGJ28312.1"/>
    </source>
</evidence>
<dbReference type="Gene3D" id="1.20.120.450">
    <property type="entry name" value="dinb family like domain"/>
    <property type="match status" value="1"/>
</dbReference>
<dbReference type="InterPro" id="IPR010872">
    <property type="entry name" value="MDMPI_C-term_domain"/>
</dbReference>
<feature type="domain" description="MDMPI C-terminal" evidence="2">
    <location>
        <begin position="157"/>
        <end position="259"/>
    </location>
</feature>
<dbReference type="InterPro" id="IPR024344">
    <property type="entry name" value="MDMPI_metal-binding"/>
</dbReference>
<feature type="domain" description="Mycothiol-dependent maleylpyruvate isomerase metal-binding" evidence="3">
    <location>
        <begin position="11"/>
        <end position="144"/>
    </location>
</feature>
<name>A0A917KT87_9ACTN</name>
<evidence type="ECO:0000259" key="2">
    <source>
        <dbReference type="Pfam" id="PF07398"/>
    </source>
</evidence>
<dbReference type="NCBIfam" id="TIGR03083">
    <property type="entry name" value="maleylpyruvate isomerase family mycothiol-dependent enzyme"/>
    <property type="match status" value="1"/>
</dbReference>
<dbReference type="SUPFAM" id="SSF109854">
    <property type="entry name" value="DinB/YfiT-like putative metalloenzymes"/>
    <property type="match status" value="1"/>
</dbReference>
<dbReference type="RefSeq" id="WP_189312977.1">
    <property type="nucleotide sequence ID" value="NZ_BMQA01000014.1"/>
</dbReference>
<evidence type="ECO:0000313" key="5">
    <source>
        <dbReference type="Proteomes" id="UP000657574"/>
    </source>
</evidence>
<accession>A0A917KT87</accession>
<dbReference type="GO" id="GO:0005886">
    <property type="term" value="C:plasma membrane"/>
    <property type="evidence" value="ECO:0007669"/>
    <property type="project" value="TreeGrafter"/>
</dbReference>
<dbReference type="AlphaFoldDB" id="A0A917KT87"/>
<dbReference type="EMBL" id="BMQA01000014">
    <property type="protein sequence ID" value="GGJ28312.1"/>
    <property type="molecule type" value="Genomic_DNA"/>
</dbReference>
<dbReference type="Pfam" id="PF11716">
    <property type="entry name" value="MDMPI_N"/>
    <property type="match status" value="1"/>
</dbReference>
<dbReference type="GO" id="GO:0046872">
    <property type="term" value="F:metal ion binding"/>
    <property type="evidence" value="ECO:0007669"/>
    <property type="project" value="InterPro"/>
</dbReference>
<dbReference type="Pfam" id="PF07398">
    <property type="entry name" value="MDMPI_C"/>
    <property type="match status" value="1"/>
</dbReference>
<protein>
    <recommendedName>
        <fullName evidence="6">Maleylpyruvate isomerase family mycothiol-dependent enzyme</fullName>
    </recommendedName>
</protein>
<gene>
    <name evidence="4" type="ORF">GCM10010121_044550</name>
</gene>
<dbReference type="PANTHER" id="PTHR40758:SF1">
    <property type="entry name" value="CONSERVED PROTEIN"/>
    <property type="match status" value="1"/>
</dbReference>
<feature type="region of interest" description="Disordered" evidence="1">
    <location>
        <begin position="203"/>
        <end position="228"/>
    </location>
</feature>
<organism evidence="4 5">
    <name type="scientific">Streptomyces brasiliensis</name>
    <dbReference type="NCBI Taxonomy" id="1954"/>
    <lineage>
        <taxon>Bacteria</taxon>
        <taxon>Bacillati</taxon>
        <taxon>Actinomycetota</taxon>
        <taxon>Actinomycetes</taxon>
        <taxon>Kitasatosporales</taxon>
        <taxon>Streptomycetaceae</taxon>
        <taxon>Streptomyces</taxon>
    </lineage>
</organism>
<evidence type="ECO:0000256" key="1">
    <source>
        <dbReference type="SAM" id="MobiDB-lite"/>
    </source>
</evidence>
<dbReference type="Proteomes" id="UP000657574">
    <property type="component" value="Unassembled WGS sequence"/>
</dbReference>
<reference evidence="4" key="2">
    <citation type="submission" date="2020-09" db="EMBL/GenBank/DDBJ databases">
        <authorList>
            <person name="Sun Q."/>
            <person name="Ohkuma M."/>
        </authorList>
    </citation>
    <scope>NUCLEOTIDE SEQUENCE</scope>
    <source>
        <strain evidence="4">JCM 3086</strain>
    </source>
</reference>
<proteinExistence type="predicted"/>